<dbReference type="SUPFAM" id="SSF56496">
    <property type="entry name" value="Fibrinogen C-terminal domain-like"/>
    <property type="match status" value="1"/>
</dbReference>
<sequence>MMKLRVVVLLLSVASIGTVSGRRKIQCRLFQPGVDSTTAATPVPGPNFLNSTDFETIMMKLDALDLRMVKTEFALLNTVQTIAADIENLGQVVEKLAWVASQTELSSSFVEHHVKVIEFNLTVLQKDVRDLLSVQQRLPTRTYIENALVKLRFHQQQQTTEESTDNPEQVSKMVENMMMDDHMYEYCDQMPENKESGVYMIMPDADFREPMKVYCNQSYLDGGWTVIQRRFNGTVNFYRDYNEYVRGFGKMDGGEFWLGLERIHRLTYSAPHELVVVLEDWDDESRYALYENFEVAGEFEQYKVTKLDGYRGDAGDSMNYTLNARFTTFDQDHDTNEKHNCAIKYHGAWWYKACHSSNLNGKYLRGKTNEFGAGMNWDTFHGMSYALKSSTIMIRRRQDLIPVGADQEIFLYEDRSRLKVPQDGNTESLDNAINAEEISVPE</sequence>
<dbReference type="Proteomes" id="UP000682892">
    <property type="component" value="Unassembled WGS sequence"/>
</dbReference>
<dbReference type="PANTHER" id="PTHR19143:SF327">
    <property type="entry name" value="FI21813P1-RELATED"/>
    <property type="match status" value="1"/>
</dbReference>
<dbReference type="EMBL" id="CH478299">
    <property type="protein sequence ID" value="EAT33286.1"/>
    <property type="molecule type" value="Genomic_DNA"/>
</dbReference>
<evidence type="ECO:0000259" key="4">
    <source>
        <dbReference type="PROSITE" id="PS51406"/>
    </source>
</evidence>
<reference evidence="5" key="2">
    <citation type="journal article" date="2007" name="Science">
        <title>Genome sequence of Aedes aegypti, a major arbovirus vector.</title>
        <authorList>
            <person name="Nene V."/>
            <person name="Wortman J.R."/>
            <person name="Lawson D."/>
            <person name="Haas B."/>
            <person name="Kodira C."/>
            <person name="Tu Z.J."/>
            <person name="Loftus B."/>
            <person name="Xi Z."/>
            <person name="Megy K."/>
            <person name="Grabherr M."/>
            <person name="Ren Q."/>
            <person name="Zdobnov E.M."/>
            <person name="Lobo N.F."/>
            <person name="Campbell K.S."/>
            <person name="Brown S.E."/>
            <person name="Bonaldo M.F."/>
            <person name="Zhu J."/>
            <person name="Sinkins S.P."/>
            <person name="Hogenkamp D.G."/>
            <person name="Amedeo P."/>
            <person name="Arensburger P."/>
            <person name="Atkinson P.W."/>
            <person name="Bidwell S."/>
            <person name="Biedler J."/>
            <person name="Birney E."/>
            <person name="Bruggner R.V."/>
            <person name="Costas J."/>
            <person name="Coy M.R."/>
            <person name="Crabtree J."/>
            <person name="Crawford M."/>
            <person name="Debruyn B."/>
            <person name="Decaprio D."/>
            <person name="Eiglmeier K."/>
            <person name="Eisenstadt E."/>
            <person name="El-Dorry H."/>
            <person name="Gelbart W.M."/>
            <person name="Gomes S.L."/>
            <person name="Hammond M."/>
            <person name="Hannick L.I."/>
            <person name="Hogan J.R."/>
            <person name="Holmes M.H."/>
            <person name="Jaffe D."/>
            <person name="Johnston J.S."/>
            <person name="Kennedy R.C."/>
            <person name="Koo H."/>
            <person name="Kravitz S."/>
            <person name="Kriventseva E.V."/>
            <person name="Kulp D."/>
            <person name="Labutti K."/>
            <person name="Lee E."/>
            <person name="Li S."/>
            <person name="Lovin D.D."/>
            <person name="Mao C."/>
            <person name="Mauceli E."/>
            <person name="Menck C.F."/>
            <person name="Miller J.R."/>
            <person name="Montgomery P."/>
            <person name="Mori A."/>
            <person name="Nascimento A.L."/>
            <person name="Naveira H.F."/>
            <person name="Nusbaum C."/>
            <person name="O'leary S."/>
            <person name="Orvis J."/>
            <person name="Pertea M."/>
            <person name="Quesneville H."/>
            <person name="Reidenbach K.R."/>
            <person name="Rogers Y.H."/>
            <person name="Roth C.W."/>
            <person name="Schneider J.R."/>
            <person name="Schatz M."/>
            <person name="Shumway M."/>
            <person name="Stanke M."/>
            <person name="Stinson E.O."/>
            <person name="Tubio J.M."/>
            <person name="Vanzee J.P."/>
            <person name="Verjovski-Almeida S."/>
            <person name="Werner D."/>
            <person name="White O."/>
            <person name="Wyder S."/>
            <person name="Zeng Q."/>
            <person name="Zhao Q."/>
            <person name="Zhao Y."/>
            <person name="Hill C.A."/>
            <person name="Raikhel A.S."/>
            <person name="Soares M.B."/>
            <person name="Knudson D.L."/>
            <person name="Lee N.H."/>
            <person name="Galagan J."/>
            <person name="Salzberg S.L."/>
            <person name="Paulsen I.T."/>
            <person name="Dimopoulos G."/>
            <person name="Collins F.H."/>
            <person name="Birren B."/>
            <person name="Fraser-Liggett C.M."/>
            <person name="Severson D.W."/>
        </authorList>
    </citation>
    <scope>NUCLEOTIDE SEQUENCE [LARGE SCALE GENOMIC DNA]</scope>
    <source>
        <strain evidence="5">Liverpool</strain>
    </source>
</reference>
<dbReference type="Pfam" id="PF00147">
    <property type="entry name" value="Fibrinogen_C"/>
    <property type="match status" value="1"/>
</dbReference>
<dbReference type="InterPro" id="IPR014716">
    <property type="entry name" value="Fibrinogen_a/b/g_C_1"/>
</dbReference>
<dbReference type="NCBIfam" id="NF040941">
    <property type="entry name" value="GGGWT_bact"/>
    <property type="match status" value="1"/>
</dbReference>
<organism evidence="5 6">
    <name type="scientific">Aedes aegypti</name>
    <name type="common">Yellowfever mosquito</name>
    <name type="synonym">Culex aegypti</name>
    <dbReference type="NCBI Taxonomy" id="7159"/>
    <lineage>
        <taxon>Eukaryota</taxon>
        <taxon>Metazoa</taxon>
        <taxon>Ecdysozoa</taxon>
        <taxon>Arthropoda</taxon>
        <taxon>Hexapoda</taxon>
        <taxon>Insecta</taxon>
        <taxon>Pterygota</taxon>
        <taxon>Neoptera</taxon>
        <taxon>Endopterygota</taxon>
        <taxon>Diptera</taxon>
        <taxon>Nematocera</taxon>
        <taxon>Culicoidea</taxon>
        <taxon>Culicidae</taxon>
        <taxon>Culicinae</taxon>
        <taxon>Aedini</taxon>
        <taxon>Aedes</taxon>
        <taxon>Stegomyia</taxon>
    </lineage>
</organism>
<evidence type="ECO:0000313" key="6">
    <source>
        <dbReference type="Proteomes" id="UP000682892"/>
    </source>
</evidence>
<evidence type="ECO:0000256" key="3">
    <source>
        <dbReference type="SAM" id="SignalP"/>
    </source>
</evidence>
<dbReference type="InterPro" id="IPR050373">
    <property type="entry name" value="Fibrinogen_C-term_domain"/>
</dbReference>
<dbReference type="Gene3D" id="3.90.215.10">
    <property type="entry name" value="Gamma Fibrinogen, chain A, domain 1"/>
    <property type="match status" value="1"/>
</dbReference>
<dbReference type="PROSITE" id="PS00514">
    <property type="entry name" value="FIBRINOGEN_C_1"/>
    <property type="match status" value="1"/>
</dbReference>
<dbReference type="GO" id="GO:0030246">
    <property type="term" value="F:carbohydrate binding"/>
    <property type="evidence" value="ECO:0007669"/>
    <property type="project" value="UniProtKB-ARBA"/>
</dbReference>
<keyword evidence="3" id="KW-0732">Signal</keyword>
<dbReference type="PANTHER" id="PTHR19143">
    <property type="entry name" value="FIBRINOGEN/TENASCIN/ANGIOPOEITIN"/>
    <property type="match status" value="1"/>
</dbReference>
<proteinExistence type="predicted"/>
<dbReference type="AlphaFoldDB" id="A0A1S4G1W4"/>
<dbReference type="OrthoDB" id="6145874at2759"/>
<dbReference type="HOGENOM" id="CLU_038628_1_0_1"/>
<dbReference type="InterPro" id="IPR002181">
    <property type="entry name" value="Fibrinogen_a/b/g_C_dom"/>
</dbReference>
<protein>
    <submittedName>
        <fullName evidence="5">AAEL014432-PA</fullName>
    </submittedName>
</protein>
<dbReference type="InterPro" id="IPR036056">
    <property type="entry name" value="Fibrinogen-like_C"/>
</dbReference>
<dbReference type="GO" id="GO:0005615">
    <property type="term" value="C:extracellular space"/>
    <property type="evidence" value="ECO:0007669"/>
    <property type="project" value="TreeGrafter"/>
</dbReference>
<reference evidence="5" key="3">
    <citation type="submission" date="2012-09" db="EMBL/GenBank/DDBJ databases">
        <authorList>
            <consortium name="VectorBase"/>
        </authorList>
    </citation>
    <scope>NUCLEOTIDE SEQUENCE</scope>
    <source>
        <strain evidence="5">Liverpool</strain>
    </source>
</reference>
<dbReference type="SMART" id="SM00186">
    <property type="entry name" value="FBG"/>
    <property type="match status" value="1"/>
</dbReference>
<evidence type="ECO:0000256" key="2">
    <source>
        <dbReference type="ARBA" id="ARBA00053344"/>
    </source>
</evidence>
<dbReference type="FunFam" id="3.90.215.10:FF:000001">
    <property type="entry name" value="Tenascin isoform 1"/>
    <property type="match status" value="1"/>
</dbReference>
<comment type="function">
    <text evidence="2">Lectin involved in innate immunity. Agglutinates all types of human erythrocytes, Gram-positive and Gram-negative bacteria. Has a stronger agglutinating activity towards Gram-negative bacteria than towards Gram-positive bacteria. Specifically recognizes acetyl group-containing substances on agglutinated cells. The hemagglutinating activity was inhibited by EDTA, acetyl group-containing mono- and disaccharides, N-acetyl derivatives of amino acids, other acetyl group-containing substances, propionamide and benzamide. Enhances the antimicrobial activity of big defensin against Gram-positive bacteria but not against Gram-negative bacteria.</text>
</comment>
<evidence type="ECO:0000313" key="5">
    <source>
        <dbReference type="EMBL" id="EAT33286.1"/>
    </source>
</evidence>
<dbReference type="InterPro" id="IPR020837">
    <property type="entry name" value="Fibrinogen_CS"/>
</dbReference>
<gene>
    <name evidence="5" type="ORF">AaeL_AAEL014432</name>
</gene>
<reference evidence="5" key="1">
    <citation type="submission" date="2005-10" db="EMBL/GenBank/DDBJ databases">
        <authorList>
            <person name="Loftus B.J."/>
            <person name="Nene V.M."/>
            <person name="Hannick L.I."/>
            <person name="Bidwell S."/>
            <person name="Haas B."/>
            <person name="Amedeo P."/>
            <person name="Orvis J."/>
            <person name="Wortman J.R."/>
            <person name="White O.R."/>
            <person name="Salzberg S."/>
            <person name="Shumway M."/>
            <person name="Koo H."/>
            <person name="Zhao Y."/>
            <person name="Holmes M."/>
            <person name="Miller J."/>
            <person name="Schatz M."/>
            <person name="Pop M."/>
            <person name="Pai G."/>
            <person name="Utterback T."/>
            <person name="Rogers Y.-H."/>
            <person name="Kravitz S."/>
            <person name="Fraser C.M."/>
        </authorList>
    </citation>
    <scope>NUCLEOTIDE SEQUENCE</scope>
    <source>
        <strain evidence="5">Liverpool</strain>
    </source>
</reference>
<dbReference type="CDD" id="cd00087">
    <property type="entry name" value="FReD"/>
    <property type="match status" value="1"/>
</dbReference>
<dbReference type="PROSITE" id="PS51406">
    <property type="entry name" value="FIBRINOGEN_C_2"/>
    <property type="match status" value="1"/>
</dbReference>
<feature type="domain" description="Fibrinogen C-terminal" evidence="4">
    <location>
        <begin position="178"/>
        <end position="398"/>
    </location>
</feature>
<dbReference type="OMA" id="WDKNCAV"/>
<feature type="chain" id="PRO_5036457666" evidence="3">
    <location>
        <begin position="22"/>
        <end position="442"/>
    </location>
</feature>
<evidence type="ECO:0000256" key="1">
    <source>
        <dbReference type="ARBA" id="ARBA00023157"/>
    </source>
</evidence>
<dbReference type="KEGG" id="aag:5564422"/>
<name>A0A1S4G1W4_AEDAE</name>
<accession>A0A1S4G1W4</accession>
<feature type="signal peptide" evidence="3">
    <location>
        <begin position="1"/>
        <end position="21"/>
    </location>
</feature>
<keyword evidence="1" id="KW-1015">Disulfide bond</keyword>